<dbReference type="PANTHER" id="PTHR30213">
    <property type="entry name" value="INNER MEMBRANE PROTEIN YHJD"/>
    <property type="match status" value="1"/>
</dbReference>
<keyword evidence="3 7" id="KW-0812">Transmembrane</keyword>
<dbReference type="PIRSF" id="PIRSF035875">
    <property type="entry name" value="RNase_BN"/>
    <property type="match status" value="1"/>
</dbReference>
<dbReference type="Pfam" id="PF03631">
    <property type="entry name" value="Virul_fac_BrkB"/>
    <property type="match status" value="1"/>
</dbReference>
<feature type="transmembrane region" description="Helical" evidence="7">
    <location>
        <begin position="147"/>
        <end position="168"/>
    </location>
</feature>
<gene>
    <name evidence="8" type="ORF">CI15_25370</name>
</gene>
<evidence type="ECO:0000313" key="8">
    <source>
        <dbReference type="EMBL" id="KXU83864.1"/>
    </source>
</evidence>
<dbReference type="NCBIfam" id="TIGR00765">
    <property type="entry name" value="yihY_not_rbn"/>
    <property type="match status" value="1"/>
</dbReference>
<evidence type="ECO:0000256" key="2">
    <source>
        <dbReference type="ARBA" id="ARBA00022475"/>
    </source>
</evidence>
<organism evidence="8 9">
    <name type="scientific">Paraburkholderia monticola</name>
    <dbReference type="NCBI Taxonomy" id="1399968"/>
    <lineage>
        <taxon>Bacteria</taxon>
        <taxon>Pseudomonadati</taxon>
        <taxon>Pseudomonadota</taxon>
        <taxon>Betaproteobacteria</taxon>
        <taxon>Burkholderiales</taxon>
        <taxon>Burkholderiaceae</taxon>
        <taxon>Paraburkholderia</taxon>
    </lineage>
</organism>
<evidence type="ECO:0000313" key="9">
    <source>
        <dbReference type="Proteomes" id="UP000075613"/>
    </source>
</evidence>
<dbReference type="AlphaFoldDB" id="A0A149PFQ6"/>
<accession>A0A149PFQ6</accession>
<dbReference type="PANTHER" id="PTHR30213:SF1">
    <property type="entry name" value="INNER MEMBRANE PROTEIN YHJD"/>
    <property type="match status" value="1"/>
</dbReference>
<comment type="subcellular location">
    <subcellularLocation>
        <location evidence="1">Cell membrane</location>
        <topology evidence="1">Multi-pass membrane protein</topology>
    </subcellularLocation>
</comment>
<evidence type="ECO:0000256" key="1">
    <source>
        <dbReference type="ARBA" id="ARBA00004651"/>
    </source>
</evidence>
<feature type="region of interest" description="Disordered" evidence="6">
    <location>
        <begin position="286"/>
        <end position="306"/>
    </location>
</feature>
<keyword evidence="4 7" id="KW-1133">Transmembrane helix</keyword>
<name>A0A149PFQ6_9BURK</name>
<dbReference type="GO" id="GO:0005886">
    <property type="term" value="C:plasma membrane"/>
    <property type="evidence" value="ECO:0007669"/>
    <property type="project" value="UniProtKB-SubCell"/>
</dbReference>
<evidence type="ECO:0000256" key="3">
    <source>
        <dbReference type="ARBA" id="ARBA00022692"/>
    </source>
</evidence>
<dbReference type="OrthoDB" id="9797028at2"/>
<dbReference type="EMBL" id="LRBG01000037">
    <property type="protein sequence ID" value="KXU83864.1"/>
    <property type="molecule type" value="Genomic_DNA"/>
</dbReference>
<evidence type="ECO:0000256" key="7">
    <source>
        <dbReference type="SAM" id="Phobius"/>
    </source>
</evidence>
<keyword evidence="2" id="KW-1003">Cell membrane</keyword>
<proteinExistence type="predicted"/>
<feature type="transmembrane region" description="Helical" evidence="7">
    <location>
        <begin position="188"/>
        <end position="209"/>
    </location>
</feature>
<feature type="transmembrane region" description="Helical" evidence="7">
    <location>
        <begin position="252"/>
        <end position="275"/>
    </location>
</feature>
<comment type="caution">
    <text evidence="8">The sequence shown here is derived from an EMBL/GenBank/DDBJ whole genome shotgun (WGS) entry which is preliminary data.</text>
</comment>
<evidence type="ECO:0000256" key="5">
    <source>
        <dbReference type="ARBA" id="ARBA00023136"/>
    </source>
</evidence>
<dbReference type="Proteomes" id="UP000075613">
    <property type="component" value="Unassembled WGS sequence"/>
</dbReference>
<keyword evidence="5 7" id="KW-0472">Membrane</keyword>
<reference evidence="8 9" key="1">
    <citation type="journal article" date="2015" name="Int. J. Syst. Evol. Microbiol.">
        <title>Burkholderia monticola sp. nov., isolated from mountain soil.</title>
        <authorList>
            <person name="Baek I."/>
            <person name="Seo B."/>
            <person name="Lee I."/>
            <person name="Yi H."/>
            <person name="Chun J."/>
        </authorList>
    </citation>
    <scope>NUCLEOTIDE SEQUENCE [LARGE SCALE GENOMIC DNA]</scope>
    <source>
        <strain evidence="8 9">JC2948</strain>
    </source>
</reference>
<evidence type="ECO:0000256" key="6">
    <source>
        <dbReference type="SAM" id="MobiDB-lite"/>
    </source>
</evidence>
<dbReference type="STRING" id="1399968.CI15_25370"/>
<keyword evidence="9" id="KW-1185">Reference proteome</keyword>
<protein>
    <submittedName>
        <fullName evidence="8">Ribonuclease</fullName>
    </submittedName>
</protein>
<evidence type="ECO:0000256" key="4">
    <source>
        <dbReference type="ARBA" id="ARBA00022989"/>
    </source>
</evidence>
<dbReference type="InterPro" id="IPR017039">
    <property type="entry name" value="Virul_fac_BrkB"/>
</dbReference>
<feature type="transmembrane region" description="Helical" evidence="7">
    <location>
        <begin position="102"/>
        <end position="126"/>
    </location>
</feature>
<feature type="transmembrane region" description="Helical" evidence="7">
    <location>
        <begin position="221"/>
        <end position="240"/>
    </location>
</feature>
<dbReference type="RefSeq" id="WP_062132912.1">
    <property type="nucleotide sequence ID" value="NZ_LRBG01000037.1"/>
</dbReference>
<sequence length="306" mass="31907">MLREVKNQVEPHNPSIVAIGRTAISKFSDDRCSMMGASIGFFSAFSLAPTLLIVLAVAGWFFGPDAAKGRLFDQIKGVLGNDAASAMQSLVEHAHRSNGSGVAAALSIVLVAVGASATFSSLNTALDVVFGAESPKGIAGLALLLRARLVSFGMVMGVGFLLVVSLVLDATIQFAGHAIFGESRLVVLATLGESAFGLVILAIGFAALIKWLPDVKVHFRHALIGGITASVLFTAGRHLFGFYLAHAGTANSFGAAGSLAVLMMWLYFSAIIFLFGSEITAAIRDASQPTGEKPDRAPLSSVATRR</sequence>
<feature type="transmembrane region" description="Helical" evidence="7">
    <location>
        <begin position="39"/>
        <end position="62"/>
    </location>
</feature>